<proteinExistence type="predicted"/>
<keyword evidence="1" id="KW-0812">Transmembrane</keyword>
<name>A0A0S4PTU3_9HELI</name>
<dbReference type="AlphaFoldDB" id="A0A0S4PTU3"/>
<accession>A0A0S4PTU3</accession>
<sequence>MLSALTTATNAHNAHSYDKPRVYCFALICYFHYLSFSYEILRIES</sequence>
<feature type="transmembrane region" description="Helical" evidence="1">
    <location>
        <begin position="20"/>
        <end position="41"/>
    </location>
</feature>
<dbReference type="KEGG" id="hty:BN2458_PEG0271"/>
<evidence type="ECO:0000313" key="2">
    <source>
        <dbReference type="EMBL" id="CUU39158.1"/>
    </source>
</evidence>
<reference evidence="3" key="1">
    <citation type="submission" date="2015-11" db="EMBL/GenBank/DDBJ databases">
        <authorList>
            <person name="Anvar S.Y."/>
        </authorList>
    </citation>
    <scope>NUCLEOTIDE SEQUENCE [LARGE SCALE GENOMIC DNA]</scope>
</reference>
<evidence type="ECO:0000256" key="1">
    <source>
        <dbReference type="SAM" id="Phobius"/>
    </source>
</evidence>
<protein>
    <submittedName>
        <fullName evidence="2">Uncharacterized protein</fullName>
    </submittedName>
</protein>
<keyword evidence="1" id="KW-1133">Transmembrane helix</keyword>
<dbReference type="Proteomes" id="UP000064525">
    <property type="component" value="Chromosome I"/>
</dbReference>
<organism evidence="2 3">
    <name type="scientific">Helicobacter typhlonius</name>
    <dbReference type="NCBI Taxonomy" id="76936"/>
    <lineage>
        <taxon>Bacteria</taxon>
        <taxon>Pseudomonadati</taxon>
        <taxon>Campylobacterota</taxon>
        <taxon>Epsilonproteobacteria</taxon>
        <taxon>Campylobacterales</taxon>
        <taxon>Helicobacteraceae</taxon>
        <taxon>Helicobacter</taxon>
    </lineage>
</organism>
<evidence type="ECO:0000313" key="3">
    <source>
        <dbReference type="Proteomes" id="UP000064525"/>
    </source>
</evidence>
<dbReference type="PATRIC" id="fig|76936.10.peg.261"/>
<dbReference type="EMBL" id="LN907858">
    <property type="protein sequence ID" value="CUU39158.1"/>
    <property type="molecule type" value="Genomic_DNA"/>
</dbReference>
<keyword evidence="1" id="KW-0472">Membrane</keyword>
<gene>
    <name evidence="2" type="ORF">BN2458_PEG0271</name>
</gene>